<organism evidence="3 4">
    <name type="scientific">OM182 bacterium</name>
    <dbReference type="NCBI Taxonomy" id="2510334"/>
    <lineage>
        <taxon>Bacteria</taxon>
        <taxon>Pseudomonadati</taxon>
        <taxon>Pseudomonadota</taxon>
        <taxon>Gammaproteobacteria</taxon>
        <taxon>OMG group</taxon>
        <taxon>OM182 clade</taxon>
    </lineage>
</organism>
<dbReference type="InterPro" id="IPR002822">
    <property type="entry name" value="Ni_insertion"/>
</dbReference>
<dbReference type="Proteomes" id="UP000316199">
    <property type="component" value="Unassembled WGS sequence"/>
</dbReference>
<feature type="region of interest" description="Disordered" evidence="2">
    <location>
        <begin position="380"/>
        <end position="401"/>
    </location>
</feature>
<keyword evidence="1" id="KW-0533">Nickel</keyword>
<reference evidence="3 4" key="1">
    <citation type="submission" date="2019-02" db="EMBL/GenBank/DDBJ databases">
        <title>Prokaryotic population dynamics and viral predation in marine succession experiment using metagenomics: the confinement effect.</title>
        <authorList>
            <person name="Haro-Moreno J.M."/>
            <person name="Rodriguez-Valera F."/>
            <person name="Lopez-Perez M."/>
        </authorList>
    </citation>
    <scope>NUCLEOTIDE SEQUENCE [LARGE SCALE GENOMIC DNA]</scope>
    <source>
        <strain evidence="3">MED-G157</strain>
    </source>
</reference>
<comment type="caution">
    <text evidence="3">The sequence shown here is derived from an EMBL/GenBank/DDBJ whole genome shotgun (WGS) entry which is preliminary data.</text>
</comment>
<evidence type="ECO:0000256" key="1">
    <source>
        <dbReference type="ARBA" id="ARBA00022596"/>
    </source>
</evidence>
<evidence type="ECO:0000313" key="4">
    <source>
        <dbReference type="Proteomes" id="UP000316199"/>
    </source>
</evidence>
<protein>
    <submittedName>
        <fullName evidence="3">DUF111 family protein</fullName>
    </submittedName>
</protein>
<name>A0A520RZK6_9GAMM</name>
<evidence type="ECO:0000256" key="2">
    <source>
        <dbReference type="SAM" id="MobiDB-lite"/>
    </source>
</evidence>
<sequence>MHIHLDLVGGLSGDMFISAMLDYFPESKSKLSSLMIDAGFADLVLLDCKLHNDGVLAGTRFHVVADKTAHSHRQYMEIKKILNNSKLDSATCGAALEIFEIIAIAEAEIHGKEVDMISFHEIGAWDSIADVICAAYLITQSGVSSWSVSSIPIGRGQVRTAHGMLPVPAPATALILKGFSFFDDGVEGERVTPTGAAILKYLNPGRRIPPGLVLQGSATGFGSKVFSGLSNVVRALVFLPTQAIDWDTDEIIQIEFEIDDQTPEALAVALENIRAEQGVLDVLQIGYTGKKGRQGASIRILALPEAVGEITERCFLESTTLGIRKQNLTRSKLSREQLVVNHAGRDFRIKIADRPGGRTAKVEMDDLQAVDTSLREKTKQSLENKVLSAQNKSLKYSNRDE</sequence>
<dbReference type="Pfam" id="PF01969">
    <property type="entry name" value="Ni_insertion"/>
    <property type="match status" value="1"/>
</dbReference>
<dbReference type="Gene3D" id="3.30.70.1380">
    <property type="entry name" value="Transcriptional regulatory protein pf0864 domain like"/>
    <property type="match status" value="1"/>
</dbReference>
<dbReference type="PANTHER" id="PTHR36566">
    <property type="entry name" value="NICKEL INSERTION PROTEIN-RELATED"/>
    <property type="match status" value="1"/>
</dbReference>
<dbReference type="EMBL" id="SHAG01000028">
    <property type="protein sequence ID" value="RZO75659.1"/>
    <property type="molecule type" value="Genomic_DNA"/>
</dbReference>
<proteinExistence type="predicted"/>
<accession>A0A520RZK6</accession>
<dbReference type="AlphaFoldDB" id="A0A520RZK6"/>
<evidence type="ECO:0000313" key="3">
    <source>
        <dbReference type="EMBL" id="RZO75659.1"/>
    </source>
</evidence>
<dbReference type="PANTHER" id="PTHR36566:SF1">
    <property type="entry name" value="PYRIDINIUM-3,5-BISTHIOCARBOXYLIC ACID MONONUCLEOTIDE NICKEL INSERTION PROTEIN"/>
    <property type="match status" value="1"/>
</dbReference>
<gene>
    <name evidence="3" type="ORF">EVA68_06470</name>
</gene>
<feature type="compositionally biased region" description="Polar residues" evidence="2">
    <location>
        <begin position="383"/>
        <end position="401"/>
    </location>
</feature>